<dbReference type="Pfam" id="PF00005">
    <property type="entry name" value="ABC_tran"/>
    <property type="match status" value="3"/>
</dbReference>
<dbReference type="GO" id="GO:0005524">
    <property type="term" value="F:ATP binding"/>
    <property type="evidence" value="ECO:0007669"/>
    <property type="project" value="UniProtKB-KW"/>
</dbReference>
<dbReference type="InterPro" id="IPR051309">
    <property type="entry name" value="ABCF_ATPase"/>
</dbReference>
<protein>
    <submittedName>
        <fullName evidence="5">Antibiotic resistance ABC transporter ATP-binding protein</fullName>
    </submittedName>
</protein>
<dbReference type="NCBIfam" id="NF043038">
    <property type="entry name" value="ABCF_CplR"/>
    <property type="match status" value="1"/>
</dbReference>
<dbReference type="InterPro" id="IPR027417">
    <property type="entry name" value="P-loop_NTPase"/>
</dbReference>
<dbReference type="CDD" id="cd03221">
    <property type="entry name" value="ABCF_EF-3"/>
    <property type="match status" value="2"/>
</dbReference>
<accession>A0A0C7PKN3</accession>
<name>A0A0C7PKN3_PARSO</name>
<organism evidence="5 6">
    <name type="scientific">Paraclostridium sordellii</name>
    <name type="common">Clostridium sordellii</name>
    <dbReference type="NCBI Taxonomy" id="1505"/>
    <lineage>
        <taxon>Bacteria</taxon>
        <taxon>Bacillati</taxon>
        <taxon>Bacillota</taxon>
        <taxon>Clostridia</taxon>
        <taxon>Peptostreptococcales</taxon>
        <taxon>Peptostreptococcaceae</taxon>
        <taxon>Paraclostridium</taxon>
    </lineage>
</organism>
<dbReference type="EMBL" id="CEKZ01000003">
    <property type="protein sequence ID" value="CEQ02411.1"/>
    <property type="molecule type" value="Genomic_DNA"/>
</dbReference>
<dbReference type="InterPro" id="IPR003439">
    <property type="entry name" value="ABC_transporter-like_ATP-bd"/>
</dbReference>
<evidence type="ECO:0000256" key="2">
    <source>
        <dbReference type="ARBA" id="ARBA00022840"/>
    </source>
</evidence>
<dbReference type="Gene3D" id="3.40.50.300">
    <property type="entry name" value="P-loop containing nucleotide triphosphate hydrolases"/>
    <property type="match status" value="3"/>
</dbReference>
<keyword evidence="1" id="KW-0547">Nucleotide-binding</keyword>
<dbReference type="InterPro" id="IPR003593">
    <property type="entry name" value="AAA+_ATPase"/>
</dbReference>
<evidence type="ECO:0000259" key="4">
    <source>
        <dbReference type="PROSITE" id="PS50893"/>
    </source>
</evidence>
<evidence type="ECO:0000313" key="5">
    <source>
        <dbReference type="EMBL" id="CEQ02411.1"/>
    </source>
</evidence>
<dbReference type="NCBIfam" id="NF000355">
    <property type="entry name" value="ribo_prot_ABC_F"/>
    <property type="match status" value="1"/>
</dbReference>
<keyword evidence="2 5" id="KW-0067">ATP-binding</keyword>
<dbReference type="AlphaFoldDB" id="A0A0C7PKN3"/>
<dbReference type="PROSITE" id="PS50893">
    <property type="entry name" value="ABC_TRANSPORTER_2"/>
    <property type="match status" value="2"/>
</dbReference>
<gene>
    <name evidence="5" type="primary">yjjK_1</name>
    <name evidence="5" type="ORF">R28058_01441</name>
</gene>
<evidence type="ECO:0000256" key="1">
    <source>
        <dbReference type="ARBA" id="ARBA00022741"/>
    </source>
</evidence>
<dbReference type="GO" id="GO:0016887">
    <property type="term" value="F:ATP hydrolysis activity"/>
    <property type="evidence" value="ECO:0007669"/>
    <property type="project" value="InterPro"/>
</dbReference>
<dbReference type="PANTHER" id="PTHR42855">
    <property type="entry name" value="ABC TRANSPORTER ATP-BINDING SUBUNIT"/>
    <property type="match status" value="1"/>
</dbReference>
<feature type="domain" description="ABC transporter" evidence="4">
    <location>
        <begin position="289"/>
        <end position="498"/>
    </location>
</feature>
<feature type="coiled-coil region" evidence="3">
    <location>
        <begin position="483"/>
        <end position="549"/>
    </location>
</feature>
<dbReference type="SMART" id="SM00382">
    <property type="entry name" value="AAA"/>
    <property type="match status" value="2"/>
</dbReference>
<evidence type="ECO:0000313" key="6">
    <source>
        <dbReference type="Proteomes" id="UP000049127"/>
    </source>
</evidence>
<evidence type="ECO:0000256" key="3">
    <source>
        <dbReference type="SAM" id="Coils"/>
    </source>
</evidence>
<feature type="coiled-coil region" evidence="3">
    <location>
        <begin position="197"/>
        <end position="264"/>
    </location>
</feature>
<dbReference type="Proteomes" id="UP000049127">
    <property type="component" value="Unassembled WGS sequence"/>
</dbReference>
<feature type="domain" description="ABC transporter" evidence="4">
    <location>
        <begin position="4"/>
        <end position="201"/>
    </location>
</feature>
<proteinExistence type="predicted"/>
<keyword evidence="3" id="KW-0175">Coiled coil</keyword>
<dbReference type="OrthoDB" id="9801441at2"/>
<dbReference type="InterPro" id="IPR017871">
    <property type="entry name" value="ABC_transporter-like_CS"/>
</dbReference>
<dbReference type="SUPFAM" id="SSF52540">
    <property type="entry name" value="P-loop containing nucleoside triphosphate hydrolases"/>
    <property type="match status" value="2"/>
</dbReference>
<dbReference type="PANTHER" id="PTHR42855:SF2">
    <property type="entry name" value="DRUG RESISTANCE ABC TRANSPORTER,ATP-BINDING PROTEIN"/>
    <property type="match status" value="1"/>
</dbReference>
<dbReference type="PROSITE" id="PS00211">
    <property type="entry name" value="ABC_TRANSPORTER_1"/>
    <property type="match status" value="2"/>
</dbReference>
<sequence length="549" mass="63224">MIIASIDKLKKFYGDKLILDIDKFEIKENEKIGLVGDNGAGKTTLIKLLIQAIEPDEGYIYLTNSYSYISQNEDYESICEDSKIKSLLNVPDEYKEYLSGGEKVKVRLANALNEKKKLIIADEPTSNLDIDSIKRLEDMVKNYKGALLLVSHDRKFLDYLCNTIVEVKDSKIKIYNGNYSKYVNLKKEEQERSDFEYEQYISEKKKLEQAIVQKTQKRDSIKRTPKRMGNSEARLHKMGGQKGKKKLDANIKAIQTRIEKLDVKEKTKNSNIIDIKIKEGMEILSKNLLEVKDFTLKIEDRLLLDNISFKIKRDKKTAIIGTNGCGKTMLLKEIIKDNNNSIKINSRVKIGYFDQSQDNLNSSISILENIKKDSSFDETFIRINLSLFGFKGDSVYKKVENLSGGEKVKVALCKVILEDNNLLILDEPTNYLDINAIEALEDALKHVKKSIIIVSHDKAFISNICNYIIKIKDNKVIEFNGTYKEYEDSKKEVKLSRNEIESKENMMILENKLSCLISLLSIETDKNKKDKYERDYECLLEKIKKVKII</sequence>
<reference evidence="6" key="1">
    <citation type="submission" date="2015-01" db="EMBL/GenBank/DDBJ databases">
        <authorList>
            <person name="Aslett M.A."/>
            <person name="De Silva N."/>
        </authorList>
    </citation>
    <scope>NUCLEOTIDE SEQUENCE [LARGE SCALE GENOMIC DNA]</scope>
    <source>
        <strain evidence="6">R28058</strain>
    </source>
</reference>
<dbReference type="RefSeq" id="WP_055341183.1">
    <property type="nucleotide sequence ID" value="NZ_CDNF01000003.1"/>
</dbReference>